<protein>
    <submittedName>
        <fullName evidence="1">Uncharacterized protein</fullName>
    </submittedName>
</protein>
<evidence type="ECO:0000313" key="2">
    <source>
        <dbReference type="Proteomes" id="UP000422232"/>
    </source>
</evidence>
<dbReference type="AlphaFoldDB" id="A0A9Q5VBM4"/>
<proteinExistence type="predicted"/>
<organism evidence="1 2">
    <name type="scientific">Piscirickettsia salmonis</name>
    <dbReference type="NCBI Taxonomy" id="1238"/>
    <lineage>
        <taxon>Bacteria</taxon>
        <taxon>Pseudomonadati</taxon>
        <taxon>Pseudomonadota</taxon>
        <taxon>Gammaproteobacteria</taxon>
        <taxon>Thiotrichales</taxon>
        <taxon>Piscirickettsiaceae</taxon>
        <taxon>Piscirickettsia</taxon>
    </lineage>
</organism>
<name>A0A9Q5VBM4_PISSA</name>
<dbReference type="Proteomes" id="UP000422232">
    <property type="component" value="Chromosome"/>
</dbReference>
<keyword evidence="2" id="KW-1185">Reference proteome</keyword>
<sequence>MSRYDRGFDPQLVHNEDMWDWSEGHTKYNHELTHLKSNRYNLYGGKFIKIKVKHNDQTFFLVIGVAARSKKNLELSKTLIDFSYNHFLMMIKKIATQTYLTHRDCYQRFTQYSLPIESDFDKEIICYSEPLIFPTNKLKIIK</sequence>
<dbReference type="EMBL" id="CP038908">
    <property type="protein sequence ID" value="QGO04637.1"/>
    <property type="molecule type" value="Genomic_DNA"/>
</dbReference>
<dbReference type="RefSeq" id="WP_016212413.1">
    <property type="nucleotide sequence ID" value="NZ_CP013761.1"/>
</dbReference>
<gene>
    <name evidence="1" type="ORF">Psal009_00508</name>
</gene>
<accession>A0A9Q5VBM4</accession>
<dbReference type="GeneID" id="66742502"/>
<reference evidence="1 2" key="1">
    <citation type="submission" date="2019-04" db="EMBL/GenBank/DDBJ databases">
        <title>Complete genome sequencing of Piscirickettsia salmonis strain Psal-009.</title>
        <authorList>
            <person name="Schober I."/>
            <person name="Bunk B."/>
            <person name="Sproer C."/>
            <person name="Carril G.P."/>
            <person name="Riedel T."/>
            <person name="Flores-Herrera P.A."/>
            <person name="Nourdin-Galindo G."/>
            <person name="Marshall S.H."/>
            <person name="Overmann J."/>
        </authorList>
    </citation>
    <scope>NUCLEOTIDE SEQUENCE [LARGE SCALE GENOMIC DNA]</scope>
    <source>
        <strain evidence="1 2">Psal-009</strain>
    </source>
</reference>
<evidence type="ECO:0000313" key="1">
    <source>
        <dbReference type="EMBL" id="QGO04637.1"/>
    </source>
</evidence>